<dbReference type="InterPro" id="IPR003447">
    <property type="entry name" value="FEMABX"/>
</dbReference>
<dbReference type="Pfam" id="PF02388">
    <property type="entry name" value="FemAB"/>
    <property type="match status" value="1"/>
</dbReference>
<dbReference type="SUPFAM" id="SSF55729">
    <property type="entry name" value="Acyl-CoA N-acyltransferases (Nat)"/>
    <property type="match status" value="2"/>
</dbReference>
<dbReference type="PANTHER" id="PTHR36174">
    <property type="entry name" value="LIPID II:GLYCINE GLYCYLTRANSFERASE"/>
    <property type="match status" value="1"/>
</dbReference>
<dbReference type="EMBL" id="CP049933">
    <property type="protein sequence ID" value="QIM17897.1"/>
    <property type="molecule type" value="Genomic_DNA"/>
</dbReference>
<protein>
    <submittedName>
        <fullName evidence="7">Aminoacyltransferase</fullName>
    </submittedName>
</protein>
<comment type="similarity">
    <text evidence="1">Belongs to the FemABX family.</text>
</comment>
<dbReference type="Proteomes" id="UP000503441">
    <property type="component" value="Chromosome"/>
</dbReference>
<evidence type="ECO:0000256" key="2">
    <source>
        <dbReference type="ARBA" id="ARBA00022679"/>
    </source>
</evidence>
<evidence type="ECO:0000256" key="3">
    <source>
        <dbReference type="ARBA" id="ARBA00022960"/>
    </source>
</evidence>
<evidence type="ECO:0000313" key="7">
    <source>
        <dbReference type="EMBL" id="QIM17897.1"/>
    </source>
</evidence>
<keyword evidence="3" id="KW-0133">Cell shape</keyword>
<reference evidence="7 8" key="1">
    <citation type="submission" date="2020-03" db="EMBL/GenBank/DDBJ databases">
        <title>Leucobacter sp. nov., isolated from beetles.</title>
        <authorList>
            <person name="Hyun D.-W."/>
            <person name="Bae J.-W."/>
        </authorList>
    </citation>
    <scope>NUCLEOTIDE SEQUENCE [LARGE SCALE GENOMIC DNA]</scope>
    <source>
        <strain evidence="7 8">HDW9A</strain>
    </source>
</reference>
<dbReference type="PROSITE" id="PS51191">
    <property type="entry name" value="FEMABX"/>
    <property type="match status" value="1"/>
</dbReference>
<gene>
    <name evidence="7" type="ORF">G7066_02915</name>
</gene>
<dbReference type="Gene3D" id="3.40.630.30">
    <property type="match status" value="2"/>
</dbReference>
<keyword evidence="6" id="KW-0961">Cell wall biogenesis/degradation</keyword>
<keyword evidence="5" id="KW-0012">Acyltransferase</keyword>
<sequence>MKNLGISIDLFRLDGGIGGRTAHRQDSERGADNATHPLRFACEAEVSSWNSSIEALCSGGQVWQSREYAASKRFQHYVDRYVVGESFPATLVLERRVPLLGKWWYVPGGPDALDVESMLSAAERLANFARQHGVFLLKIEPRLLEDNATIARLAQRGFARGARILPNESTILLDISGDNSDVLGRFSSSTRTKIRKADKTGFQARRVAATEENCRIMYALLCETGEGRFQLRPYPYYRHFWQTFERSGRGQLVLGYADEEPVAGMFGTVFGRTSGYKDGASTRHLKLPSGLCTACSGN</sequence>
<name>A0ABX6JUF1_9MICO</name>
<evidence type="ECO:0000256" key="4">
    <source>
        <dbReference type="ARBA" id="ARBA00022984"/>
    </source>
</evidence>
<organism evidence="7 8">
    <name type="scientific">Leucobacter coleopterorum</name>
    <dbReference type="NCBI Taxonomy" id="2714933"/>
    <lineage>
        <taxon>Bacteria</taxon>
        <taxon>Bacillati</taxon>
        <taxon>Actinomycetota</taxon>
        <taxon>Actinomycetes</taxon>
        <taxon>Micrococcales</taxon>
        <taxon>Microbacteriaceae</taxon>
        <taxon>Leucobacter</taxon>
    </lineage>
</organism>
<evidence type="ECO:0000256" key="5">
    <source>
        <dbReference type="ARBA" id="ARBA00023315"/>
    </source>
</evidence>
<dbReference type="InterPro" id="IPR016181">
    <property type="entry name" value="Acyl_CoA_acyltransferase"/>
</dbReference>
<evidence type="ECO:0000256" key="6">
    <source>
        <dbReference type="ARBA" id="ARBA00023316"/>
    </source>
</evidence>
<evidence type="ECO:0000313" key="8">
    <source>
        <dbReference type="Proteomes" id="UP000503441"/>
    </source>
</evidence>
<keyword evidence="2" id="KW-0808">Transferase</keyword>
<keyword evidence="8" id="KW-1185">Reference proteome</keyword>
<proteinExistence type="inferred from homology"/>
<evidence type="ECO:0000256" key="1">
    <source>
        <dbReference type="ARBA" id="ARBA00009943"/>
    </source>
</evidence>
<dbReference type="InterPro" id="IPR050644">
    <property type="entry name" value="PG_Glycine_Bridge_Synth"/>
</dbReference>
<dbReference type="RefSeq" id="WP_166328889.1">
    <property type="nucleotide sequence ID" value="NZ_CP049933.1"/>
</dbReference>
<accession>A0ABX6JUF1</accession>
<keyword evidence="4" id="KW-0573">Peptidoglycan synthesis</keyword>
<dbReference type="PANTHER" id="PTHR36174:SF1">
    <property type="entry name" value="LIPID II:GLYCINE GLYCYLTRANSFERASE"/>
    <property type="match status" value="1"/>
</dbReference>